<proteinExistence type="predicted"/>
<name>A0ABS8U4B1_9SPHI</name>
<accession>A0ABS8U4B1</accession>
<sequence>MITKVNFRLAWLLFSTLVISACGGSGTDKAAKPLDGFAEGDIKVLADESFEPIVAEEQVVFESLFSKAKLDIHYMSENELLNLFLNDSISVAIMSRELTPAEKKIFDERKLPPEVNKFAVDAVALIVNKKSSDTLITVSEIKKMLNGNTKTDQNIVFDNPNSSIVRYLKDLSGNKDLKQKNIYALKSNKDVIKYVSEHEGAIGIVGFSWLNDPDDDYAPYVRKVQIMGVRDEANKKYPNDYFKPSQTSLVLKQYPLSRGLYILNSTGRVGLGTGFASFLASERGQRIILKSGLLPDSIPRREINIKKE</sequence>
<feature type="chain" id="PRO_5046819487" evidence="2">
    <location>
        <begin position="21"/>
        <end position="308"/>
    </location>
</feature>
<protein>
    <submittedName>
        <fullName evidence="4">Substrate-binding domain-containing protein</fullName>
    </submittedName>
</protein>
<feature type="signal peptide" evidence="2">
    <location>
        <begin position="1"/>
        <end position="20"/>
    </location>
</feature>
<evidence type="ECO:0000256" key="2">
    <source>
        <dbReference type="SAM" id="SignalP"/>
    </source>
</evidence>
<keyword evidence="5" id="KW-1185">Reference proteome</keyword>
<dbReference type="Pfam" id="PF12849">
    <property type="entry name" value="PBP_like_2"/>
    <property type="match status" value="1"/>
</dbReference>
<evidence type="ECO:0000259" key="3">
    <source>
        <dbReference type="Pfam" id="PF12849"/>
    </source>
</evidence>
<reference evidence="4 5" key="1">
    <citation type="submission" date="2021-12" db="EMBL/GenBank/DDBJ databases">
        <title>Mucilaginibacter roseus genome.</title>
        <authorList>
            <person name="Ferreira J.R."/>
            <person name="Newman J.D."/>
        </authorList>
    </citation>
    <scope>NUCLEOTIDE SEQUENCE [LARGE SCALE GENOMIC DNA]</scope>
    <source>
        <strain evidence="4 5">LMG 28454</strain>
    </source>
</reference>
<organism evidence="4 5">
    <name type="scientific">Mucilaginibacter roseus</name>
    <dbReference type="NCBI Taxonomy" id="1528868"/>
    <lineage>
        <taxon>Bacteria</taxon>
        <taxon>Pseudomonadati</taxon>
        <taxon>Bacteroidota</taxon>
        <taxon>Sphingobacteriia</taxon>
        <taxon>Sphingobacteriales</taxon>
        <taxon>Sphingobacteriaceae</taxon>
        <taxon>Mucilaginibacter</taxon>
    </lineage>
</organism>
<evidence type="ECO:0000256" key="1">
    <source>
        <dbReference type="ARBA" id="ARBA00022729"/>
    </source>
</evidence>
<keyword evidence="1 2" id="KW-0732">Signal</keyword>
<gene>
    <name evidence="4" type="ORF">LT679_10060</name>
</gene>
<evidence type="ECO:0000313" key="5">
    <source>
        <dbReference type="Proteomes" id="UP001199919"/>
    </source>
</evidence>
<feature type="domain" description="PBP" evidence="3">
    <location>
        <begin position="39"/>
        <end position="282"/>
    </location>
</feature>
<dbReference type="RefSeq" id="WP_232177362.1">
    <property type="nucleotide sequence ID" value="NZ_JAJPWV010000003.1"/>
</dbReference>
<dbReference type="Proteomes" id="UP001199919">
    <property type="component" value="Unassembled WGS sequence"/>
</dbReference>
<dbReference type="SUPFAM" id="SSF53850">
    <property type="entry name" value="Periplasmic binding protein-like II"/>
    <property type="match status" value="1"/>
</dbReference>
<dbReference type="InterPro" id="IPR024370">
    <property type="entry name" value="PBP_domain"/>
</dbReference>
<evidence type="ECO:0000313" key="4">
    <source>
        <dbReference type="EMBL" id="MCD8740945.1"/>
    </source>
</evidence>
<dbReference type="PROSITE" id="PS51257">
    <property type="entry name" value="PROKAR_LIPOPROTEIN"/>
    <property type="match status" value="1"/>
</dbReference>
<comment type="caution">
    <text evidence="4">The sequence shown here is derived from an EMBL/GenBank/DDBJ whole genome shotgun (WGS) entry which is preliminary data.</text>
</comment>
<dbReference type="InterPro" id="IPR050811">
    <property type="entry name" value="Phosphate_ABC_transporter"/>
</dbReference>
<dbReference type="Gene3D" id="3.40.190.10">
    <property type="entry name" value="Periplasmic binding protein-like II"/>
    <property type="match status" value="2"/>
</dbReference>
<dbReference type="PANTHER" id="PTHR30570">
    <property type="entry name" value="PERIPLASMIC PHOSPHATE BINDING COMPONENT OF PHOSPHATE ABC TRANSPORTER"/>
    <property type="match status" value="1"/>
</dbReference>
<dbReference type="EMBL" id="JAJPWV010000003">
    <property type="protein sequence ID" value="MCD8740945.1"/>
    <property type="molecule type" value="Genomic_DNA"/>
</dbReference>
<dbReference type="PANTHER" id="PTHR30570:SF1">
    <property type="entry name" value="PHOSPHATE-BINDING PROTEIN PSTS"/>
    <property type="match status" value="1"/>
</dbReference>